<sequence>MNHSGRIDEPSKVEVGSKIQEVYVKELGFKDSTVDPLIQAAQKKKVGHGGWGNLEHTEGKSKSQVRVEVLNGLALEEKLPSGVGNKDTHSEAVVANGKVQRLDGENKLRSWAEVLLGSISKQPELKNGSNSGEGISPKVVNQKVNEDIIIVA</sequence>
<dbReference type="EMBL" id="JBBPBN010000029">
    <property type="protein sequence ID" value="KAK9006251.1"/>
    <property type="molecule type" value="Genomic_DNA"/>
</dbReference>
<evidence type="ECO:0000313" key="2">
    <source>
        <dbReference type="Proteomes" id="UP001396334"/>
    </source>
</evidence>
<dbReference type="Proteomes" id="UP001396334">
    <property type="component" value="Unassembled WGS sequence"/>
</dbReference>
<reference evidence="1 2" key="1">
    <citation type="journal article" date="2024" name="G3 (Bethesda)">
        <title>Genome assembly of Hibiscus sabdariffa L. provides insights into metabolisms of medicinal natural products.</title>
        <authorList>
            <person name="Kim T."/>
        </authorList>
    </citation>
    <scope>NUCLEOTIDE SEQUENCE [LARGE SCALE GENOMIC DNA]</scope>
    <source>
        <strain evidence="1">TK-2024</strain>
        <tissue evidence="1">Old leaves</tissue>
    </source>
</reference>
<protein>
    <submittedName>
        <fullName evidence="1">Uncharacterized protein</fullName>
    </submittedName>
</protein>
<organism evidence="1 2">
    <name type="scientific">Hibiscus sabdariffa</name>
    <name type="common">roselle</name>
    <dbReference type="NCBI Taxonomy" id="183260"/>
    <lineage>
        <taxon>Eukaryota</taxon>
        <taxon>Viridiplantae</taxon>
        <taxon>Streptophyta</taxon>
        <taxon>Embryophyta</taxon>
        <taxon>Tracheophyta</taxon>
        <taxon>Spermatophyta</taxon>
        <taxon>Magnoliopsida</taxon>
        <taxon>eudicotyledons</taxon>
        <taxon>Gunneridae</taxon>
        <taxon>Pentapetalae</taxon>
        <taxon>rosids</taxon>
        <taxon>malvids</taxon>
        <taxon>Malvales</taxon>
        <taxon>Malvaceae</taxon>
        <taxon>Malvoideae</taxon>
        <taxon>Hibiscus</taxon>
    </lineage>
</organism>
<name>A0ABR2QZY6_9ROSI</name>
<comment type="caution">
    <text evidence="1">The sequence shown here is derived from an EMBL/GenBank/DDBJ whole genome shotgun (WGS) entry which is preliminary data.</text>
</comment>
<proteinExistence type="predicted"/>
<evidence type="ECO:0000313" key="1">
    <source>
        <dbReference type="EMBL" id="KAK9006251.1"/>
    </source>
</evidence>
<accession>A0ABR2QZY6</accession>
<gene>
    <name evidence="1" type="ORF">V6N11_035296</name>
</gene>
<keyword evidence="2" id="KW-1185">Reference proteome</keyword>